<dbReference type="InterPro" id="IPR046348">
    <property type="entry name" value="SIS_dom_sf"/>
</dbReference>
<proteinExistence type="predicted"/>
<name>A0A383F4P2_9ZZZZ</name>
<gene>
    <name evidence="1" type="ORF">METZ01_LOCUS516951</name>
</gene>
<evidence type="ECO:0008006" key="2">
    <source>
        <dbReference type="Google" id="ProtNLM"/>
    </source>
</evidence>
<dbReference type="GO" id="GO:0097367">
    <property type="term" value="F:carbohydrate derivative binding"/>
    <property type="evidence" value="ECO:0007669"/>
    <property type="project" value="InterPro"/>
</dbReference>
<dbReference type="GO" id="GO:1901135">
    <property type="term" value="P:carbohydrate derivative metabolic process"/>
    <property type="evidence" value="ECO:0007669"/>
    <property type="project" value="InterPro"/>
</dbReference>
<dbReference type="EMBL" id="UINC01231524">
    <property type="protein sequence ID" value="SVE64097.1"/>
    <property type="molecule type" value="Genomic_DNA"/>
</dbReference>
<organism evidence="1">
    <name type="scientific">marine metagenome</name>
    <dbReference type="NCBI Taxonomy" id="408172"/>
    <lineage>
        <taxon>unclassified sequences</taxon>
        <taxon>metagenomes</taxon>
        <taxon>ecological metagenomes</taxon>
    </lineage>
</organism>
<dbReference type="Gene3D" id="3.40.50.10490">
    <property type="entry name" value="Glucose-6-phosphate isomerase like protein, domain 1"/>
    <property type="match status" value="1"/>
</dbReference>
<protein>
    <recommendedName>
        <fullName evidence="2">SIS domain-containing protein</fullName>
    </recommendedName>
</protein>
<accession>A0A383F4P2</accession>
<dbReference type="SUPFAM" id="SSF53697">
    <property type="entry name" value="SIS domain"/>
    <property type="match status" value="1"/>
</dbReference>
<sequence>MDYNRYFKDYYKSIYNLLDELDIHLINKSVDLIKKIKKRNNKIYIVGNGG</sequence>
<evidence type="ECO:0000313" key="1">
    <source>
        <dbReference type="EMBL" id="SVE64097.1"/>
    </source>
</evidence>
<dbReference type="AlphaFoldDB" id="A0A383F4P2"/>
<reference evidence="1" key="1">
    <citation type="submission" date="2018-05" db="EMBL/GenBank/DDBJ databases">
        <authorList>
            <person name="Lanie J.A."/>
            <person name="Ng W.-L."/>
            <person name="Kazmierczak K.M."/>
            <person name="Andrzejewski T.M."/>
            <person name="Davidsen T.M."/>
            <person name="Wayne K.J."/>
            <person name="Tettelin H."/>
            <person name="Glass J.I."/>
            <person name="Rusch D."/>
            <person name="Podicherti R."/>
            <person name="Tsui H.-C.T."/>
            <person name="Winkler M.E."/>
        </authorList>
    </citation>
    <scope>NUCLEOTIDE SEQUENCE</scope>
</reference>
<feature type="non-terminal residue" evidence="1">
    <location>
        <position position="50"/>
    </location>
</feature>